<evidence type="ECO:0000313" key="2">
    <source>
        <dbReference type="EMBL" id="SLN61296.1"/>
    </source>
</evidence>
<keyword evidence="2" id="KW-0808">Transferase</keyword>
<gene>
    <name evidence="2" type="primary">frc_1</name>
    <name evidence="2" type="ORF">ROA7023_02854</name>
</gene>
<sequence length="466" mass="49582">MQSVFVPQIDEALGPAPTPDTTLHPTGTAELPSCFAVSDLATASIGAAARELAALMGARQAQVDRRLASLWFGMTLQPEGWDLPAAMDPLAGDYPARDGWIRLHTNAPRHREAALGELGCAPDPAEVAAHVAAWSGPALEQAIIDAGGAAAAMRSLADWAQHPQGRAVAAEPLIAWQVAGDRPRPAALQGLKVLDLTRVLAGPVATRCLAGFGADVLRIDPPWWREPGLEPEVTLGKRRAGLDLRDPEDRSLFDTLLSRADVLVHGYRPGALAGLGYDAAQRRRIAPGMIEVSLCAYGWTGPWARRRGFDSLVQMSCGIADHGQRLAGAGRPQPLPVQALDHATGYLMAAAVLRAVRAANETGEVRSARLSLARVAQLLVQTARTAFSGAEVKVAPADLAPGTEATDWGPARRLRFPIRIDGRGPDWPRPAGRLRTGGACLVTWRPLRRSEGVPGTRWMGRMPGVP</sequence>
<dbReference type="Proteomes" id="UP000193900">
    <property type="component" value="Unassembled WGS sequence"/>
</dbReference>
<protein>
    <submittedName>
        <fullName evidence="2">Formyl-coenzyme A transferase</fullName>
        <ecNumber evidence="2">2.8.3.16</ecNumber>
    </submittedName>
</protein>
<dbReference type="InterPro" id="IPR003673">
    <property type="entry name" value="CoA-Trfase_fam_III"/>
</dbReference>
<dbReference type="PANTHER" id="PTHR48228:SF4">
    <property type="entry name" value="BLR3030 PROTEIN"/>
    <property type="match status" value="1"/>
</dbReference>
<dbReference type="RefSeq" id="WP_085879671.1">
    <property type="nucleotide sequence ID" value="NZ_FWFZ01000015.1"/>
</dbReference>
<dbReference type="AlphaFoldDB" id="A0A1Y5TGC6"/>
<feature type="region of interest" description="Disordered" evidence="1">
    <location>
        <begin position="1"/>
        <end position="27"/>
    </location>
</feature>
<dbReference type="Pfam" id="PF02515">
    <property type="entry name" value="CoA_transf_3"/>
    <property type="match status" value="1"/>
</dbReference>
<dbReference type="InterPro" id="IPR050509">
    <property type="entry name" value="CoA-transferase_III"/>
</dbReference>
<dbReference type="GO" id="GO:0033608">
    <property type="term" value="F:formyl-CoA transferase activity"/>
    <property type="evidence" value="ECO:0007669"/>
    <property type="project" value="UniProtKB-EC"/>
</dbReference>
<dbReference type="Gene3D" id="3.40.50.10540">
    <property type="entry name" value="Crotonobetainyl-coa:carnitine coa-transferase, domain 1"/>
    <property type="match status" value="1"/>
</dbReference>
<dbReference type="InterPro" id="IPR023606">
    <property type="entry name" value="CoA-Trfase_III_dom_1_sf"/>
</dbReference>
<dbReference type="SUPFAM" id="SSF89796">
    <property type="entry name" value="CoA-transferase family III (CaiB/BaiF)"/>
    <property type="match status" value="2"/>
</dbReference>
<dbReference type="EMBL" id="FWFZ01000015">
    <property type="protein sequence ID" value="SLN61296.1"/>
    <property type="molecule type" value="Genomic_DNA"/>
</dbReference>
<proteinExistence type="predicted"/>
<evidence type="ECO:0000313" key="3">
    <source>
        <dbReference type="Proteomes" id="UP000193900"/>
    </source>
</evidence>
<reference evidence="2 3" key="1">
    <citation type="submission" date="2017-03" db="EMBL/GenBank/DDBJ databases">
        <authorList>
            <person name="Afonso C.L."/>
            <person name="Miller P.J."/>
            <person name="Scott M.A."/>
            <person name="Spackman E."/>
            <person name="Goraichik I."/>
            <person name="Dimitrov K.M."/>
            <person name="Suarez D.L."/>
            <person name="Swayne D.E."/>
        </authorList>
    </citation>
    <scope>NUCLEOTIDE SEQUENCE [LARGE SCALE GENOMIC DNA]</scope>
    <source>
        <strain evidence="2 3">CECT 7023</strain>
    </source>
</reference>
<organism evidence="2 3">
    <name type="scientific">Roseisalinus antarcticus</name>
    <dbReference type="NCBI Taxonomy" id="254357"/>
    <lineage>
        <taxon>Bacteria</taxon>
        <taxon>Pseudomonadati</taxon>
        <taxon>Pseudomonadota</taxon>
        <taxon>Alphaproteobacteria</taxon>
        <taxon>Rhodobacterales</taxon>
        <taxon>Roseobacteraceae</taxon>
        <taxon>Roseisalinus</taxon>
    </lineage>
</organism>
<dbReference type="PANTHER" id="PTHR48228">
    <property type="entry name" value="SUCCINYL-COA--D-CITRAMALATE COA-TRANSFERASE"/>
    <property type="match status" value="1"/>
</dbReference>
<keyword evidence="3" id="KW-1185">Reference proteome</keyword>
<accession>A0A1Y5TGC6</accession>
<dbReference type="EC" id="2.8.3.16" evidence="2"/>
<dbReference type="OrthoDB" id="9806585at2"/>
<evidence type="ECO:0000256" key="1">
    <source>
        <dbReference type="SAM" id="MobiDB-lite"/>
    </source>
</evidence>
<name>A0A1Y5TGC6_9RHOB</name>